<protein>
    <submittedName>
        <fullName evidence="5">AraC family transcriptional regulator</fullName>
    </submittedName>
</protein>
<dbReference type="InterPro" id="IPR009057">
    <property type="entry name" value="Homeodomain-like_sf"/>
</dbReference>
<dbReference type="RefSeq" id="WP_251593330.1">
    <property type="nucleotide sequence ID" value="NZ_JAMLJI010000002.1"/>
</dbReference>
<evidence type="ECO:0000313" key="6">
    <source>
        <dbReference type="Proteomes" id="UP001269375"/>
    </source>
</evidence>
<dbReference type="PANTHER" id="PTHR46796:SF2">
    <property type="entry name" value="TRANSCRIPTIONAL REGULATORY PROTEIN"/>
    <property type="match status" value="1"/>
</dbReference>
<dbReference type="Gene3D" id="1.10.10.60">
    <property type="entry name" value="Homeodomain-like"/>
    <property type="match status" value="2"/>
</dbReference>
<keyword evidence="6" id="KW-1185">Reference proteome</keyword>
<proteinExistence type="predicted"/>
<keyword evidence="2" id="KW-0238">DNA-binding</keyword>
<dbReference type="SMART" id="SM00342">
    <property type="entry name" value="HTH_ARAC"/>
    <property type="match status" value="1"/>
</dbReference>
<evidence type="ECO:0000256" key="1">
    <source>
        <dbReference type="ARBA" id="ARBA00023015"/>
    </source>
</evidence>
<sequence>MTEARVRNRLHAIEGLPGIELLAADFSGEPFGRHSHDAFALGAIHAGVGGYHCRGARHALARQTLSLMNPDEPHNGYALSERLRYTMLYISETALGEQLGHRGVTGFRALNACDPGGQIERGLTRLLTRVCHAGHSGWQLAFQAELIDVLSQAFVVHGGARLPSSMRDVTTAQRVRAHLQDEARRLVDGEPVTVSLSGLAERFDMHPNALLRTFRREYGLTPYAYWLQRRIEHARSLLGGRASAADVAVRLGFHDQPHFIRTFRHVLGVTPGHYIRH</sequence>
<dbReference type="SUPFAM" id="SSF46689">
    <property type="entry name" value="Homeodomain-like"/>
    <property type="match status" value="1"/>
</dbReference>
<dbReference type="Pfam" id="PF12833">
    <property type="entry name" value="HTH_18"/>
    <property type="match status" value="1"/>
</dbReference>
<dbReference type="InterPro" id="IPR003313">
    <property type="entry name" value="AraC-bd"/>
</dbReference>
<dbReference type="PROSITE" id="PS01124">
    <property type="entry name" value="HTH_ARAC_FAMILY_2"/>
    <property type="match status" value="1"/>
</dbReference>
<keyword evidence="1" id="KW-0805">Transcription regulation</keyword>
<name>A0ABU1GSV7_9GAMM</name>
<dbReference type="PANTHER" id="PTHR46796">
    <property type="entry name" value="HTH-TYPE TRANSCRIPTIONAL ACTIVATOR RHAS-RELATED"/>
    <property type="match status" value="1"/>
</dbReference>
<evidence type="ECO:0000313" key="5">
    <source>
        <dbReference type="EMBL" id="MDR5894582.1"/>
    </source>
</evidence>
<comment type="caution">
    <text evidence="5">The sequence shown here is derived from an EMBL/GenBank/DDBJ whole genome shotgun (WGS) entry which is preliminary data.</text>
</comment>
<dbReference type="InterPro" id="IPR037923">
    <property type="entry name" value="HTH-like"/>
</dbReference>
<dbReference type="InterPro" id="IPR018060">
    <property type="entry name" value="HTH_AraC"/>
</dbReference>
<reference evidence="5 6" key="1">
    <citation type="submission" date="2023-04" db="EMBL/GenBank/DDBJ databases">
        <title>A long-awaited taxogenomic arrangement of the family Halomonadaceae.</title>
        <authorList>
            <person name="De La Haba R."/>
            <person name="Chuvochina M."/>
            <person name="Wittouck S."/>
            <person name="Arahal D.R."/>
            <person name="Sanchez-Porro C."/>
            <person name="Hugenholtz P."/>
            <person name="Ventosa A."/>
        </authorList>
    </citation>
    <scope>NUCLEOTIDE SEQUENCE [LARGE SCALE GENOMIC DNA]</scope>
    <source>
        <strain evidence="5 6">DSM 22428</strain>
    </source>
</reference>
<feature type="domain" description="HTH araC/xylS-type" evidence="4">
    <location>
        <begin position="173"/>
        <end position="277"/>
    </location>
</feature>
<dbReference type="Pfam" id="PF02311">
    <property type="entry name" value="AraC_binding"/>
    <property type="match status" value="1"/>
</dbReference>
<organism evidence="5 6">
    <name type="scientific">Larsenimonas suaedae</name>
    <dbReference type="NCBI Taxonomy" id="1851019"/>
    <lineage>
        <taxon>Bacteria</taxon>
        <taxon>Pseudomonadati</taxon>
        <taxon>Pseudomonadota</taxon>
        <taxon>Gammaproteobacteria</taxon>
        <taxon>Oceanospirillales</taxon>
        <taxon>Halomonadaceae</taxon>
        <taxon>Larsenimonas</taxon>
    </lineage>
</organism>
<keyword evidence="3" id="KW-0804">Transcription</keyword>
<accession>A0ABU1GSV7</accession>
<dbReference type="EMBL" id="JARWAO010000001">
    <property type="protein sequence ID" value="MDR5894582.1"/>
    <property type="molecule type" value="Genomic_DNA"/>
</dbReference>
<gene>
    <name evidence="5" type="ORF">QC825_00680</name>
</gene>
<evidence type="ECO:0000256" key="3">
    <source>
        <dbReference type="ARBA" id="ARBA00023163"/>
    </source>
</evidence>
<dbReference type="InterPro" id="IPR050204">
    <property type="entry name" value="AraC_XylS_family_regulators"/>
</dbReference>
<evidence type="ECO:0000259" key="4">
    <source>
        <dbReference type="PROSITE" id="PS01124"/>
    </source>
</evidence>
<evidence type="ECO:0000256" key="2">
    <source>
        <dbReference type="ARBA" id="ARBA00023125"/>
    </source>
</evidence>
<dbReference type="SUPFAM" id="SSF51215">
    <property type="entry name" value="Regulatory protein AraC"/>
    <property type="match status" value="1"/>
</dbReference>
<dbReference type="Proteomes" id="UP001269375">
    <property type="component" value="Unassembled WGS sequence"/>
</dbReference>